<dbReference type="RefSeq" id="WP_210057502.1">
    <property type="nucleotide sequence ID" value="NZ_BAAAMH010000010.1"/>
</dbReference>
<gene>
    <name evidence="2" type="ORF">JOF54_003105</name>
</gene>
<feature type="signal peptide" evidence="1">
    <location>
        <begin position="1"/>
        <end position="33"/>
    </location>
</feature>
<evidence type="ECO:0000313" key="2">
    <source>
        <dbReference type="EMBL" id="MBP2418183.1"/>
    </source>
</evidence>
<reference evidence="2 3" key="1">
    <citation type="submission" date="2021-03" db="EMBL/GenBank/DDBJ databases">
        <title>Sequencing the genomes of 1000 actinobacteria strains.</title>
        <authorList>
            <person name="Klenk H.-P."/>
        </authorList>
    </citation>
    <scope>NUCLEOTIDE SEQUENCE [LARGE SCALE GENOMIC DNA]</scope>
    <source>
        <strain evidence="2 3">DSM 12936</strain>
    </source>
</reference>
<name>A0ABS4ZDC5_9ACTN</name>
<keyword evidence="3" id="KW-1185">Reference proteome</keyword>
<dbReference type="EMBL" id="JAGIOB010000001">
    <property type="protein sequence ID" value="MBP2418183.1"/>
    <property type="molecule type" value="Genomic_DNA"/>
</dbReference>
<evidence type="ECO:0000313" key="3">
    <source>
        <dbReference type="Proteomes" id="UP000758168"/>
    </source>
</evidence>
<evidence type="ECO:0000256" key="1">
    <source>
        <dbReference type="SAM" id="SignalP"/>
    </source>
</evidence>
<organism evidence="2 3">
    <name type="scientific">Microlunatus capsulatus</name>
    <dbReference type="NCBI Taxonomy" id="99117"/>
    <lineage>
        <taxon>Bacteria</taxon>
        <taxon>Bacillati</taxon>
        <taxon>Actinomycetota</taxon>
        <taxon>Actinomycetes</taxon>
        <taxon>Propionibacteriales</taxon>
        <taxon>Propionibacteriaceae</taxon>
        <taxon>Microlunatus</taxon>
    </lineage>
</organism>
<feature type="chain" id="PRO_5046582785" evidence="1">
    <location>
        <begin position="34"/>
        <end position="352"/>
    </location>
</feature>
<comment type="caution">
    <text evidence="2">The sequence shown here is derived from an EMBL/GenBank/DDBJ whole genome shotgun (WGS) entry which is preliminary data.</text>
</comment>
<accession>A0ABS4ZDC5</accession>
<keyword evidence="1" id="KW-0732">Signal</keyword>
<dbReference type="Proteomes" id="UP000758168">
    <property type="component" value="Unassembled WGS sequence"/>
</dbReference>
<protein>
    <submittedName>
        <fullName evidence="2">Membrane protein</fullName>
    </submittedName>
</protein>
<sequence length="352" mass="35291">MSGAPRTTTGRRLVGAATTALLAGAVLVPAAHAAPTTAATTAYSARSLTTGSGQVFVPSTVGNPVSERGLVAGSTTVSGVRRAALFDLAARTVRLLPAPAGQPSRAHDVNLAGEVVGQVRVDGAERAFVWTTSTGAVRTLSGTGARSSTANAINDRGVAVGAVVTSTASRGTVWNVRSGNQFSLAMDVAVGINENGAVVGTRYGNGAGNTGLVWTPATLRADPLRPLAGDDSAEPADINESGVVVGRSYSLQRDDLVTRPVLWSSRTAAPCSLSAAEGNGSVTAVDDRGRVVGTEVSYANRTSRPVVWSGCGGAVTTLPSTSGSYAVPTGLDGRGRVVGLAGTGGVVWTPLA</sequence>
<proteinExistence type="predicted"/>